<gene>
    <name evidence="2" type="ORF">LRAMOSA01854</name>
</gene>
<dbReference type="AlphaFoldDB" id="A0A077WKJ9"/>
<dbReference type="EMBL" id="LK023324">
    <property type="protein sequence ID" value="CDS07905.1"/>
    <property type="molecule type" value="Genomic_DNA"/>
</dbReference>
<evidence type="ECO:0000313" key="2">
    <source>
        <dbReference type="EMBL" id="CDS07905.1"/>
    </source>
</evidence>
<name>A0A077WKJ9_9FUNG</name>
<reference evidence="2" key="1">
    <citation type="journal article" date="2014" name="Genome Announc.">
        <title>De novo whole-genome sequence and genome annotation of Lichtheimia ramosa.</title>
        <authorList>
            <person name="Linde J."/>
            <person name="Schwartze V."/>
            <person name="Binder U."/>
            <person name="Lass-Florl C."/>
            <person name="Voigt K."/>
            <person name="Horn F."/>
        </authorList>
    </citation>
    <scope>NUCLEOTIDE SEQUENCE</scope>
    <source>
        <strain evidence="2">JMRC FSU:6197</strain>
    </source>
</reference>
<accession>A0A077WKJ9</accession>
<dbReference type="PROSITE" id="PS50181">
    <property type="entry name" value="FBOX"/>
    <property type="match status" value="1"/>
</dbReference>
<dbReference type="SUPFAM" id="SSF81383">
    <property type="entry name" value="F-box domain"/>
    <property type="match status" value="1"/>
</dbReference>
<protein>
    <recommendedName>
        <fullName evidence="1">F-box domain-containing protein</fullName>
    </recommendedName>
</protein>
<dbReference type="OrthoDB" id="2322499at2759"/>
<proteinExistence type="predicted"/>
<sequence length="483" mass="56564">MVTTTTLQWLKHAWSPSTSRRHSKKRHKQQHPFDILPEELTLEIFVHLDSLSLYRVTQTSMRYRHMISRCIHLWTWLWFDPNLPLDCHDLYRMLCFLVEHDGLHEHILSARFDRCTIDSTTLERVLRYLPRLSTLSVVGCPNLDCFQFLSILRHTTAPMGPMNYSLPPSRLLSSGPLLQHLTRLEIRGLFPSERGVMSYAHEIYCYTSIRRLLAKNNNAARQRAHRISRRRHFRARVLEEEDEVILDDDEEEDEEEDEEDDLLLYHQFWLLLQQPLFRASPELLVLPSTAATFSALSSITHSAITTTTTSTVNSNKNGRHVGSNSNRRKSIEMDVQPCSHCHRNVTQPTPASCTACGDPTLTPCAQCMCYHCRRILCRSCFRLRRGWRVLRCQKCQLARRVCENTECITSLHHQNSQSNKPRRPWRRRRHDSDNDVMSGFHCAWCIQKKNPRQRLPWIRRLLSNKQSSSSSTIFNNRPPLYLS</sequence>
<feature type="domain" description="F-box" evidence="1">
    <location>
        <begin position="30"/>
        <end position="77"/>
    </location>
</feature>
<organism evidence="2">
    <name type="scientific">Lichtheimia ramosa</name>
    <dbReference type="NCBI Taxonomy" id="688394"/>
    <lineage>
        <taxon>Eukaryota</taxon>
        <taxon>Fungi</taxon>
        <taxon>Fungi incertae sedis</taxon>
        <taxon>Mucoromycota</taxon>
        <taxon>Mucoromycotina</taxon>
        <taxon>Mucoromycetes</taxon>
        <taxon>Mucorales</taxon>
        <taxon>Lichtheimiaceae</taxon>
        <taxon>Lichtheimia</taxon>
    </lineage>
</organism>
<dbReference type="Gene3D" id="1.20.1280.50">
    <property type="match status" value="1"/>
</dbReference>
<dbReference type="InterPro" id="IPR001810">
    <property type="entry name" value="F-box_dom"/>
</dbReference>
<dbReference type="Pfam" id="PF12937">
    <property type="entry name" value="F-box-like"/>
    <property type="match status" value="1"/>
</dbReference>
<evidence type="ECO:0000259" key="1">
    <source>
        <dbReference type="PROSITE" id="PS50181"/>
    </source>
</evidence>
<dbReference type="InterPro" id="IPR036047">
    <property type="entry name" value="F-box-like_dom_sf"/>
</dbReference>